<organism evidence="12 13">
    <name type="scientific">Ditylenchus destructor</name>
    <dbReference type="NCBI Taxonomy" id="166010"/>
    <lineage>
        <taxon>Eukaryota</taxon>
        <taxon>Metazoa</taxon>
        <taxon>Ecdysozoa</taxon>
        <taxon>Nematoda</taxon>
        <taxon>Chromadorea</taxon>
        <taxon>Rhabditida</taxon>
        <taxon>Tylenchina</taxon>
        <taxon>Tylenchomorpha</taxon>
        <taxon>Sphaerularioidea</taxon>
        <taxon>Anguinidae</taxon>
        <taxon>Anguininae</taxon>
        <taxon>Ditylenchus</taxon>
    </lineage>
</organism>
<dbReference type="InterPro" id="IPR011614">
    <property type="entry name" value="Catalase_core"/>
</dbReference>
<reference evidence="12" key="1">
    <citation type="submission" date="2022-01" db="EMBL/GenBank/DDBJ databases">
        <title>Genome Sequence Resource for Two Populations of Ditylenchus destructor, the Migratory Endoparasitic Phytonematode.</title>
        <authorList>
            <person name="Zhang H."/>
            <person name="Lin R."/>
            <person name="Xie B."/>
        </authorList>
    </citation>
    <scope>NUCLEOTIDE SEQUENCE</scope>
    <source>
        <strain evidence="12">BazhouSP</strain>
    </source>
</reference>
<feature type="domain" description="Catalase core" evidence="11">
    <location>
        <begin position="36"/>
        <end position="422"/>
    </location>
</feature>
<comment type="caution">
    <text evidence="12">The sequence shown here is derived from an EMBL/GenBank/DDBJ whole genome shotgun (WGS) entry which is preliminary data.</text>
</comment>
<evidence type="ECO:0000256" key="2">
    <source>
        <dbReference type="ARBA" id="ARBA00022559"/>
    </source>
</evidence>
<evidence type="ECO:0000256" key="1">
    <source>
        <dbReference type="ARBA" id="ARBA00005329"/>
    </source>
</evidence>
<dbReference type="PANTHER" id="PTHR11465:SF9">
    <property type="entry name" value="CATALASE"/>
    <property type="match status" value="1"/>
</dbReference>
<dbReference type="Pfam" id="PF00199">
    <property type="entry name" value="Catalase"/>
    <property type="match status" value="1"/>
</dbReference>
<dbReference type="GO" id="GO:0005739">
    <property type="term" value="C:mitochondrion"/>
    <property type="evidence" value="ECO:0007669"/>
    <property type="project" value="TreeGrafter"/>
</dbReference>
<dbReference type="FunFam" id="2.40.180.10:FF:000001">
    <property type="entry name" value="Catalase"/>
    <property type="match status" value="1"/>
</dbReference>
<evidence type="ECO:0000256" key="5">
    <source>
        <dbReference type="ARBA" id="ARBA00023002"/>
    </source>
</evidence>
<dbReference type="Proteomes" id="UP001201812">
    <property type="component" value="Unassembled WGS sequence"/>
</dbReference>
<feature type="active site" evidence="8">
    <location>
        <position position="83"/>
    </location>
</feature>
<dbReference type="PANTHER" id="PTHR11465">
    <property type="entry name" value="CATALASE"/>
    <property type="match status" value="1"/>
</dbReference>
<dbReference type="PRINTS" id="PR00067">
    <property type="entry name" value="CATALASE"/>
</dbReference>
<keyword evidence="4 9" id="KW-0479">Metal-binding</keyword>
<evidence type="ECO:0000256" key="10">
    <source>
        <dbReference type="SAM" id="MobiDB-lite"/>
    </source>
</evidence>
<evidence type="ECO:0000259" key="11">
    <source>
        <dbReference type="SMART" id="SM01060"/>
    </source>
</evidence>
<evidence type="ECO:0000256" key="4">
    <source>
        <dbReference type="ARBA" id="ARBA00022723"/>
    </source>
</evidence>
<comment type="cofactor">
    <cofactor evidence="9">
        <name>heme</name>
        <dbReference type="ChEBI" id="CHEBI:30413"/>
    </cofactor>
</comment>
<dbReference type="PIRSF" id="PIRSF038928">
    <property type="entry name" value="Catalase_clade1-3"/>
    <property type="match status" value="1"/>
</dbReference>
<sequence>MVFNNNESVRMHNTNDRTSQQPNDYKSSHPAPEVMQTSNGAPVWSHTAALTVGRMGPMLMQDVVYIDSITQFDRERIPERVVHAKGMGAHGFFEVTHDITKYCKADLFNEIGKKTPLFIRFSSVGTERGGPDTVRDLRGFAMKFYTEEGNWDLVGNNTPIFFIRDPMMFPAFIHTLKPNPVTNTKHPNPFFDFCSLRPETMHQLLWMHGDRGTPDGFRHMNGYGSHTFKMVNKQGVPVYCKFHIKTKQGIKHLTSDEARKYNGDDPDYATRDLYEAIDRGDYPEWEFSIQVMTFDQAKTHPFNPFDLTKVWYHKDYPLIPVGRIVLNRNVKNYFAEVEQAAFCPAHVVPGIEFSPDKMLQGRLLSYMDTQYHRIGKNYIQLPINCPYRAPPVRNMHTDGAMNLTDNQDGAPTWHPNSFHGPVEKGEEVRESRWSISGDVDRFDTSNEDNYEQPRLFFEKVLDDPQRVRLVENLCGSLVLCAPLIQQRCISEFDKVSPTLGQMVRDELSRRQSLGEKLITKLTGLVV</sequence>
<dbReference type="GO" id="GO:0004096">
    <property type="term" value="F:catalase activity"/>
    <property type="evidence" value="ECO:0007669"/>
    <property type="project" value="UniProtKB-EC"/>
</dbReference>
<gene>
    <name evidence="12" type="ORF">DdX_00135</name>
</gene>
<keyword evidence="5" id="KW-0560">Oxidoreductase</keyword>
<dbReference type="EMBL" id="JAKKPZ010000001">
    <property type="protein sequence ID" value="KAI1727986.1"/>
    <property type="molecule type" value="Genomic_DNA"/>
</dbReference>
<comment type="similarity">
    <text evidence="1">Belongs to the catalase family.</text>
</comment>
<feature type="compositionally biased region" description="Polar residues" evidence="10">
    <location>
        <begin position="16"/>
        <end position="25"/>
    </location>
</feature>
<dbReference type="GO" id="GO:0046872">
    <property type="term" value="F:metal ion binding"/>
    <property type="evidence" value="ECO:0007669"/>
    <property type="project" value="UniProtKB-KW"/>
</dbReference>
<dbReference type="GO" id="GO:0042542">
    <property type="term" value="P:response to hydrogen peroxide"/>
    <property type="evidence" value="ECO:0007669"/>
    <property type="project" value="TreeGrafter"/>
</dbReference>
<keyword evidence="3 9" id="KW-0349">Heme</keyword>
<keyword evidence="2" id="KW-0575">Peroxidase</keyword>
<evidence type="ECO:0000256" key="6">
    <source>
        <dbReference type="ARBA" id="ARBA00023004"/>
    </source>
</evidence>
<dbReference type="GO" id="GO:0042744">
    <property type="term" value="P:hydrogen peroxide catabolic process"/>
    <property type="evidence" value="ECO:0007669"/>
    <property type="project" value="UniProtKB-KW"/>
</dbReference>
<keyword evidence="7" id="KW-0376">Hydrogen peroxide</keyword>
<evidence type="ECO:0000256" key="9">
    <source>
        <dbReference type="PIRSR" id="PIRSR038928-2"/>
    </source>
</evidence>
<dbReference type="InterPro" id="IPR020835">
    <property type="entry name" value="Catalase_sf"/>
</dbReference>
<accession>A0AAD4RD20</accession>
<dbReference type="Pfam" id="PF06628">
    <property type="entry name" value="Catalase-rel"/>
    <property type="match status" value="1"/>
</dbReference>
<protein>
    <submittedName>
        <fullName evidence="12">Catalase domain-containing protein</fullName>
    </submittedName>
</protein>
<dbReference type="AlphaFoldDB" id="A0AAD4RD20"/>
<dbReference type="InterPro" id="IPR024711">
    <property type="entry name" value="Catalase_clade1/3"/>
</dbReference>
<dbReference type="InterPro" id="IPR018028">
    <property type="entry name" value="Catalase"/>
</dbReference>
<evidence type="ECO:0000256" key="7">
    <source>
        <dbReference type="ARBA" id="ARBA00023324"/>
    </source>
</evidence>
<dbReference type="Gene3D" id="2.40.180.10">
    <property type="entry name" value="Catalase core domain"/>
    <property type="match status" value="1"/>
</dbReference>
<feature type="binding site" description="axial binding residue" evidence="9">
    <location>
        <position position="366"/>
    </location>
    <ligand>
        <name>heme</name>
        <dbReference type="ChEBI" id="CHEBI:30413"/>
    </ligand>
    <ligandPart>
        <name>Fe</name>
        <dbReference type="ChEBI" id="CHEBI:18248"/>
    </ligandPart>
</feature>
<dbReference type="GO" id="GO:0005777">
    <property type="term" value="C:peroxisome"/>
    <property type="evidence" value="ECO:0007669"/>
    <property type="project" value="TreeGrafter"/>
</dbReference>
<dbReference type="PROSITE" id="PS51402">
    <property type="entry name" value="CATALASE_3"/>
    <property type="match status" value="1"/>
</dbReference>
<dbReference type="SMART" id="SM01060">
    <property type="entry name" value="Catalase"/>
    <property type="match status" value="1"/>
</dbReference>
<evidence type="ECO:0000313" key="13">
    <source>
        <dbReference type="Proteomes" id="UP001201812"/>
    </source>
</evidence>
<feature type="active site" evidence="8">
    <location>
        <position position="156"/>
    </location>
</feature>
<name>A0AAD4RD20_9BILA</name>
<evidence type="ECO:0000256" key="3">
    <source>
        <dbReference type="ARBA" id="ARBA00022617"/>
    </source>
</evidence>
<evidence type="ECO:0000313" key="12">
    <source>
        <dbReference type="EMBL" id="KAI1727986.1"/>
    </source>
</evidence>
<proteinExistence type="inferred from homology"/>
<dbReference type="GO" id="GO:0020037">
    <property type="term" value="F:heme binding"/>
    <property type="evidence" value="ECO:0007669"/>
    <property type="project" value="InterPro"/>
</dbReference>
<keyword evidence="13" id="KW-1185">Reference proteome</keyword>
<dbReference type="InterPro" id="IPR010582">
    <property type="entry name" value="Catalase_immune_responsive"/>
</dbReference>
<evidence type="ECO:0000256" key="8">
    <source>
        <dbReference type="PIRSR" id="PIRSR038928-1"/>
    </source>
</evidence>
<keyword evidence="6 9" id="KW-0408">Iron</keyword>
<feature type="region of interest" description="Disordered" evidence="10">
    <location>
        <begin position="1"/>
        <end position="39"/>
    </location>
</feature>
<dbReference type="SUPFAM" id="SSF56634">
    <property type="entry name" value="Heme-dependent catalase-like"/>
    <property type="match status" value="1"/>
</dbReference>